<evidence type="ECO:0000313" key="1">
    <source>
        <dbReference type="EMBL" id="GEK90142.1"/>
    </source>
</evidence>
<name>A0ABQ0V0J5_9LACT</name>
<comment type="caution">
    <text evidence="1">The sequence shown here is derived from an EMBL/GenBank/DDBJ whole genome shotgun (WGS) entry which is preliminary data.</text>
</comment>
<keyword evidence="2" id="KW-1185">Reference proteome</keyword>
<gene>
    <name evidence="1" type="ORF">APU01nite_21810</name>
</gene>
<accession>A0ABQ0V0J5</accession>
<protein>
    <submittedName>
        <fullName evidence="1">Uncharacterized protein</fullName>
    </submittedName>
</protein>
<dbReference type="EMBL" id="BJUX01000035">
    <property type="protein sequence ID" value="GEK90142.1"/>
    <property type="molecule type" value="Genomic_DNA"/>
</dbReference>
<organism evidence="1 2">
    <name type="scientific">Alkalibacterium putridalgicola</name>
    <dbReference type="NCBI Taxonomy" id="426703"/>
    <lineage>
        <taxon>Bacteria</taxon>
        <taxon>Bacillati</taxon>
        <taxon>Bacillota</taxon>
        <taxon>Bacilli</taxon>
        <taxon>Lactobacillales</taxon>
        <taxon>Carnobacteriaceae</taxon>
        <taxon>Alkalibacterium</taxon>
    </lineage>
</organism>
<evidence type="ECO:0000313" key="2">
    <source>
        <dbReference type="Proteomes" id="UP000321425"/>
    </source>
</evidence>
<sequence length="122" mass="13071">MTKGTIVVNDDLTIREQATNDHMFSIMASPGEGVTHHQTWYGGNSIYTNAATIRAVNAFTTIAWTTTIGGGLANSWFPPFAAGAVVSGGYMGLLGHRMDVNNNGNGVEVRMTYALVYNVVSR</sequence>
<dbReference type="RefSeq" id="WP_143058716.1">
    <property type="nucleotide sequence ID" value="NZ_BJUX01000035.1"/>
</dbReference>
<proteinExistence type="predicted"/>
<reference evidence="1 2" key="1">
    <citation type="submission" date="2019-07" db="EMBL/GenBank/DDBJ databases">
        <title>Whole genome shotgun sequence of Alkalibacterium putridalgicola NBRC 103243.</title>
        <authorList>
            <person name="Hosoyama A."/>
            <person name="Uohara A."/>
            <person name="Ohji S."/>
            <person name="Ichikawa N."/>
        </authorList>
    </citation>
    <scope>NUCLEOTIDE SEQUENCE [LARGE SCALE GENOMIC DNA]</scope>
    <source>
        <strain evidence="1 2">NBRC 103243</strain>
    </source>
</reference>
<dbReference type="Proteomes" id="UP000321425">
    <property type="component" value="Unassembled WGS sequence"/>
</dbReference>